<dbReference type="EC" id="1.6.5.3" evidence="8"/>
<dbReference type="PANTHER" id="PTHR43342">
    <property type="entry name" value="NADH-QUINONE OXIDOREDUCTASE, E SUBUNIT"/>
    <property type="match status" value="1"/>
</dbReference>
<dbReference type="GO" id="GO:0046872">
    <property type="term" value="F:metal ion binding"/>
    <property type="evidence" value="ECO:0007669"/>
    <property type="project" value="UniProtKB-KW"/>
</dbReference>
<evidence type="ECO:0000256" key="2">
    <source>
        <dbReference type="ARBA" id="ARBA00022714"/>
    </source>
</evidence>
<evidence type="ECO:0000256" key="7">
    <source>
        <dbReference type="PIRSR" id="PIRSR000216-1"/>
    </source>
</evidence>
<keyword evidence="4 7" id="KW-0408">Iron</keyword>
<reference evidence="8 9" key="1">
    <citation type="submission" date="2014-10" db="EMBL/GenBank/DDBJ databases">
        <title>Draft genome of anammox bacterium scalindua brodae, obtained using differential coverage binning of sequence data from two enrichment reactors.</title>
        <authorList>
            <person name="Speth D.R."/>
            <person name="Russ L."/>
            <person name="Kartal B."/>
            <person name="Op den Camp H.J."/>
            <person name="Dutilh B.E."/>
            <person name="Jetten M.S."/>
        </authorList>
    </citation>
    <scope>NUCLEOTIDE SEQUENCE [LARGE SCALE GENOMIC DNA]</scope>
    <source>
        <strain evidence="8">RU1</strain>
    </source>
</reference>
<dbReference type="GO" id="GO:0016491">
    <property type="term" value="F:oxidoreductase activity"/>
    <property type="evidence" value="ECO:0007669"/>
    <property type="project" value="UniProtKB-KW"/>
</dbReference>
<evidence type="ECO:0000256" key="3">
    <source>
        <dbReference type="ARBA" id="ARBA00022723"/>
    </source>
</evidence>
<comment type="cofactor">
    <cofactor evidence="6">
        <name>[2Fe-2S] cluster</name>
        <dbReference type="ChEBI" id="CHEBI:190135"/>
    </cofactor>
</comment>
<keyword evidence="8" id="KW-0560">Oxidoreductase</keyword>
<dbReference type="Pfam" id="PF01257">
    <property type="entry name" value="2Fe-2S_thioredx"/>
    <property type="match status" value="1"/>
</dbReference>
<accession>A0A0B0ECW7</accession>
<keyword evidence="5 7" id="KW-0411">Iron-sulfur</keyword>
<dbReference type="GO" id="GO:0051537">
    <property type="term" value="F:2 iron, 2 sulfur cluster binding"/>
    <property type="evidence" value="ECO:0007669"/>
    <property type="project" value="UniProtKB-KW"/>
</dbReference>
<evidence type="ECO:0000256" key="1">
    <source>
        <dbReference type="ARBA" id="ARBA00010643"/>
    </source>
</evidence>
<keyword evidence="8" id="KW-0830">Ubiquinone</keyword>
<feature type="binding site" evidence="7">
    <location>
        <position position="127"/>
    </location>
    <ligand>
        <name>[2Fe-2S] cluster</name>
        <dbReference type="ChEBI" id="CHEBI:190135"/>
    </ligand>
</feature>
<evidence type="ECO:0000313" key="8">
    <source>
        <dbReference type="EMBL" id="KHE91082.1"/>
    </source>
</evidence>
<comment type="caution">
    <text evidence="8">The sequence shown here is derived from an EMBL/GenBank/DDBJ whole genome shotgun (WGS) entry which is preliminary data.</text>
</comment>
<feature type="binding site" evidence="7">
    <location>
        <position position="84"/>
    </location>
    <ligand>
        <name>[2Fe-2S] cluster</name>
        <dbReference type="ChEBI" id="CHEBI:190135"/>
    </ligand>
</feature>
<dbReference type="PANTHER" id="PTHR43342:SF1">
    <property type="entry name" value="BIFURCATING [FEFE] HYDROGENASE GAMMA SUBUNIT"/>
    <property type="match status" value="1"/>
</dbReference>
<dbReference type="Proteomes" id="UP000030652">
    <property type="component" value="Unassembled WGS sequence"/>
</dbReference>
<dbReference type="AlphaFoldDB" id="A0A0B0ECW7"/>
<dbReference type="EMBL" id="JRYO01000218">
    <property type="protein sequence ID" value="KHE91082.1"/>
    <property type="molecule type" value="Genomic_DNA"/>
</dbReference>
<comment type="cofactor">
    <cofactor evidence="7">
        <name>[2Fe-2S] cluster</name>
        <dbReference type="ChEBI" id="CHEBI:190135"/>
    </cofactor>
    <text evidence="7">Binds 1 [2Fe-2S] cluster.</text>
</comment>
<feature type="binding site" evidence="7">
    <location>
        <position position="89"/>
    </location>
    <ligand>
        <name>[2Fe-2S] cluster</name>
        <dbReference type="ChEBI" id="CHEBI:190135"/>
    </ligand>
</feature>
<dbReference type="InterPro" id="IPR041921">
    <property type="entry name" value="NuoE_N"/>
</dbReference>
<dbReference type="CDD" id="cd03064">
    <property type="entry name" value="TRX_Fd_NuoE"/>
    <property type="match status" value="1"/>
</dbReference>
<dbReference type="InterPro" id="IPR042128">
    <property type="entry name" value="NuoE_dom"/>
</dbReference>
<sequence>MSKSLEAKVELVDVLNWIKRIGSDSSSTVPLLQAVQSEYGYLPRAAMDMIIQNTDITGSQVYGVATFYSQFRLKPVGRHIIRVCHGTACHVTGADRLDTSLRHILNITDEEQDTAENGSYTIEQVACIGCCSQAPVLVISDEVSGNLTGANAQRALKKHAKKNEEIVANI</sequence>
<dbReference type="eggNOG" id="COG1905">
    <property type="taxonomic scope" value="Bacteria"/>
</dbReference>
<dbReference type="Gene3D" id="3.40.30.10">
    <property type="entry name" value="Glutaredoxin"/>
    <property type="match status" value="1"/>
</dbReference>
<dbReference type="SUPFAM" id="SSF52833">
    <property type="entry name" value="Thioredoxin-like"/>
    <property type="match status" value="1"/>
</dbReference>
<dbReference type="InterPro" id="IPR028431">
    <property type="entry name" value="NADP_DH_HndA-like"/>
</dbReference>
<comment type="similarity">
    <text evidence="1">Belongs to the complex I 24 kDa subunit family.</text>
</comment>
<feature type="binding site" evidence="7">
    <location>
        <position position="131"/>
    </location>
    <ligand>
        <name>[2Fe-2S] cluster</name>
        <dbReference type="ChEBI" id="CHEBI:190135"/>
    </ligand>
</feature>
<dbReference type="PIRSF" id="PIRSF000216">
    <property type="entry name" value="NADH_DH_24kDa"/>
    <property type="match status" value="1"/>
</dbReference>
<dbReference type="InterPro" id="IPR002023">
    <property type="entry name" value="NuoE-like"/>
</dbReference>
<dbReference type="Gene3D" id="1.10.10.1590">
    <property type="entry name" value="NADH-quinone oxidoreductase subunit E"/>
    <property type="match status" value="1"/>
</dbReference>
<keyword evidence="3 7" id="KW-0479">Metal-binding</keyword>
<evidence type="ECO:0000256" key="5">
    <source>
        <dbReference type="ARBA" id="ARBA00023014"/>
    </source>
</evidence>
<gene>
    <name evidence="8" type="primary">nuoE_1</name>
    <name evidence="8" type="ORF">SCABRO_03175</name>
</gene>
<proteinExistence type="inferred from homology"/>
<evidence type="ECO:0000256" key="4">
    <source>
        <dbReference type="ARBA" id="ARBA00023004"/>
    </source>
</evidence>
<evidence type="ECO:0000313" key="9">
    <source>
        <dbReference type="Proteomes" id="UP000030652"/>
    </source>
</evidence>
<keyword evidence="2 7" id="KW-0001">2Fe-2S</keyword>
<evidence type="ECO:0000256" key="6">
    <source>
        <dbReference type="ARBA" id="ARBA00034078"/>
    </source>
</evidence>
<name>A0A0B0ECW7_9BACT</name>
<dbReference type="PATRIC" id="fig|237368.3.peg.3436"/>
<protein>
    <submittedName>
        <fullName evidence="8">NADH:ubiquinone oxidoreductase 24 kDa subunit, mitochondrial</fullName>
        <ecNumber evidence="8">1.6.5.3</ecNumber>
    </submittedName>
</protein>
<dbReference type="InterPro" id="IPR036249">
    <property type="entry name" value="Thioredoxin-like_sf"/>
</dbReference>
<organism evidence="8 9">
    <name type="scientific">Candidatus Scalindua brodae</name>
    <dbReference type="NCBI Taxonomy" id="237368"/>
    <lineage>
        <taxon>Bacteria</taxon>
        <taxon>Pseudomonadati</taxon>
        <taxon>Planctomycetota</taxon>
        <taxon>Candidatus Brocadiia</taxon>
        <taxon>Candidatus Brocadiales</taxon>
        <taxon>Candidatus Scalinduaceae</taxon>
        <taxon>Candidatus Scalindua</taxon>
    </lineage>
</organism>